<protein>
    <submittedName>
        <fullName evidence="1">SAM-dependent methyltransferase</fullName>
    </submittedName>
</protein>
<evidence type="ECO:0000313" key="1">
    <source>
        <dbReference type="EMBL" id="NIK73943.1"/>
    </source>
</evidence>
<organism evidence="1 2">
    <name type="scientific">Thermonema lapsum</name>
    <dbReference type="NCBI Taxonomy" id="28195"/>
    <lineage>
        <taxon>Bacteria</taxon>
        <taxon>Pseudomonadati</taxon>
        <taxon>Bacteroidota</taxon>
        <taxon>Cytophagia</taxon>
        <taxon>Cytophagales</taxon>
        <taxon>Thermonemataceae</taxon>
        <taxon>Thermonema</taxon>
    </lineage>
</organism>
<gene>
    <name evidence="1" type="ORF">FHS56_001456</name>
</gene>
<dbReference type="GO" id="GO:0008168">
    <property type="term" value="F:methyltransferase activity"/>
    <property type="evidence" value="ECO:0007669"/>
    <property type="project" value="UniProtKB-KW"/>
</dbReference>
<dbReference type="InterPro" id="IPR029063">
    <property type="entry name" value="SAM-dependent_MTases_sf"/>
</dbReference>
<accession>A0A846MQU9</accession>
<proteinExistence type="predicted"/>
<dbReference type="Proteomes" id="UP000537126">
    <property type="component" value="Unassembled WGS sequence"/>
</dbReference>
<name>A0A846MQU9_9BACT</name>
<dbReference type="SUPFAM" id="SSF53335">
    <property type="entry name" value="S-adenosyl-L-methionine-dependent methyltransferases"/>
    <property type="match status" value="1"/>
</dbReference>
<dbReference type="GO" id="GO:0032259">
    <property type="term" value="P:methylation"/>
    <property type="evidence" value="ECO:0007669"/>
    <property type="project" value="UniProtKB-KW"/>
</dbReference>
<dbReference type="EMBL" id="JAASRN010000002">
    <property type="protein sequence ID" value="NIK73943.1"/>
    <property type="molecule type" value="Genomic_DNA"/>
</dbReference>
<dbReference type="RefSeq" id="WP_166919196.1">
    <property type="nucleotide sequence ID" value="NZ_JAASRN010000002.1"/>
</dbReference>
<keyword evidence="2" id="KW-1185">Reference proteome</keyword>
<dbReference type="AlphaFoldDB" id="A0A846MQU9"/>
<dbReference type="Gene3D" id="3.40.50.150">
    <property type="entry name" value="Vaccinia Virus protein VP39"/>
    <property type="match status" value="1"/>
</dbReference>
<keyword evidence="1" id="KW-0808">Transferase</keyword>
<reference evidence="1 2" key="1">
    <citation type="submission" date="2020-03" db="EMBL/GenBank/DDBJ databases">
        <title>Genomic Encyclopedia of Type Strains, Phase IV (KMG-IV): sequencing the most valuable type-strain genomes for metagenomic binning, comparative biology and taxonomic classification.</title>
        <authorList>
            <person name="Goeker M."/>
        </authorList>
    </citation>
    <scope>NUCLEOTIDE SEQUENCE [LARGE SCALE GENOMIC DNA]</scope>
    <source>
        <strain evidence="1 2">DSM 5718</strain>
    </source>
</reference>
<keyword evidence="1" id="KW-0489">Methyltransferase</keyword>
<dbReference type="CDD" id="cd02440">
    <property type="entry name" value="AdoMet_MTases"/>
    <property type="match status" value="1"/>
</dbReference>
<comment type="caution">
    <text evidence="1">The sequence shown here is derived from an EMBL/GenBank/DDBJ whole genome shotgun (WGS) entry which is preliminary data.</text>
</comment>
<sequence length="248" mass="29514">MEKLTEQEFWRNYWLRHPVLYQPISRNYIFGDVFQKIYRLAPFRSALELGGFPGFYALYLKKYLQIEQVALLDYFIDHPLMEDLWKRNGLSIKEVEVIHADFFDFTPQKRYDLVFSVGLVEHFSDTLNILEQHTKFLAARGCLMIAIPNFRGLNGWIQKTFDRENYNRHYIPCMSKTHLQTAAEALGLQVLHCDYYKVFSLWLEKEPPKPWYVRVMVKALWLSGKVLSKLIPLKSKYFSPYIVLIARK</sequence>
<dbReference type="Pfam" id="PF13489">
    <property type="entry name" value="Methyltransf_23"/>
    <property type="match status" value="1"/>
</dbReference>
<evidence type="ECO:0000313" key="2">
    <source>
        <dbReference type="Proteomes" id="UP000537126"/>
    </source>
</evidence>